<name>A0A9E7ID40_9LILI</name>
<evidence type="ECO:0000313" key="3">
    <source>
        <dbReference type="Proteomes" id="UP001055439"/>
    </source>
</evidence>
<keyword evidence="3" id="KW-1185">Reference proteome</keyword>
<evidence type="ECO:0000256" key="1">
    <source>
        <dbReference type="SAM" id="MobiDB-lite"/>
    </source>
</evidence>
<organism evidence="2 3">
    <name type="scientific">Musa troglodytarum</name>
    <name type="common">fe'i banana</name>
    <dbReference type="NCBI Taxonomy" id="320322"/>
    <lineage>
        <taxon>Eukaryota</taxon>
        <taxon>Viridiplantae</taxon>
        <taxon>Streptophyta</taxon>
        <taxon>Embryophyta</taxon>
        <taxon>Tracheophyta</taxon>
        <taxon>Spermatophyta</taxon>
        <taxon>Magnoliopsida</taxon>
        <taxon>Liliopsida</taxon>
        <taxon>Zingiberales</taxon>
        <taxon>Musaceae</taxon>
        <taxon>Musa</taxon>
    </lineage>
</organism>
<accession>A0A9E7ID40</accession>
<dbReference type="Proteomes" id="UP001055439">
    <property type="component" value="Chromosome 9"/>
</dbReference>
<reference evidence="2" key="1">
    <citation type="submission" date="2022-05" db="EMBL/GenBank/DDBJ databases">
        <title>The Musa troglodytarum L. genome provides insights into the mechanism of non-climacteric behaviour and enrichment of carotenoids.</title>
        <authorList>
            <person name="Wang J."/>
        </authorList>
    </citation>
    <scope>NUCLEOTIDE SEQUENCE</scope>
    <source>
        <tissue evidence="2">Leaf</tissue>
    </source>
</reference>
<protein>
    <submittedName>
        <fullName evidence="2">Uncharacterized protein</fullName>
    </submittedName>
</protein>
<dbReference type="AlphaFoldDB" id="A0A9E7ID40"/>
<feature type="region of interest" description="Disordered" evidence="1">
    <location>
        <begin position="1"/>
        <end position="22"/>
    </location>
</feature>
<dbReference type="PANTHER" id="PTHR34788:SF4">
    <property type="entry name" value="F15I1.22"/>
    <property type="match status" value="1"/>
</dbReference>
<dbReference type="PANTHER" id="PTHR34788">
    <property type="entry name" value="F15I1.22"/>
    <property type="match status" value="1"/>
</dbReference>
<evidence type="ECO:0000313" key="2">
    <source>
        <dbReference type="EMBL" id="URE47068.1"/>
    </source>
</evidence>
<proteinExistence type="predicted"/>
<dbReference type="EMBL" id="CP097511">
    <property type="protein sequence ID" value="URE47068.1"/>
    <property type="molecule type" value="Genomic_DNA"/>
</dbReference>
<gene>
    <name evidence="2" type="ORF">MUK42_07504</name>
</gene>
<dbReference type="OrthoDB" id="795746at2759"/>
<sequence length="125" mass="14553">MAPSDDDVHSWPPPTRGPMVSRLPHRWAAAPSLRRRKMTVVRLGSRRGWRWRGRGRRLLGGLLRRMRLRWLAAMYRSALNRLRESYGTVVKELIEAQAVQSQLMRESYLAVPFPGNAPYSYHTRS</sequence>